<keyword evidence="3" id="KW-1185">Reference proteome</keyword>
<organism evidence="2 3">
    <name type="scientific">Candidatus Enterococcus testudinis</name>
    <dbReference type="NCBI Taxonomy" id="1834191"/>
    <lineage>
        <taxon>Bacteria</taxon>
        <taxon>Bacillati</taxon>
        <taxon>Bacillota</taxon>
        <taxon>Bacilli</taxon>
        <taxon>Lactobacillales</taxon>
        <taxon>Enterococcaceae</taxon>
        <taxon>Enterococcus</taxon>
    </lineage>
</organism>
<protein>
    <submittedName>
        <fullName evidence="2">Uncharacterized protein</fullName>
    </submittedName>
</protein>
<dbReference type="InterPro" id="IPR014717">
    <property type="entry name" value="Transl_elong_EF1B/ribsomal_bS6"/>
</dbReference>
<dbReference type="RefSeq" id="WP_086274041.1">
    <property type="nucleotide sequence ID" value="NZ_NGKU01000001.1"/>
</dbReference>
<keyword evidence="1" id="KW-1133">Transmembrane helix</keyword>
<name>A0A242A509_9ENTE</name>
<reference evidence="2 3" key="1">
    <citation type="submission" date="2017-05" db="EMBL/GenBank/DDBJ databases">
        <title>The Genome Sequence of Enterococcus sp. 8G7_MSG3316.</title>
        <authorList>
            <consortium name="The Broad Institute Genomics Platform"/>
            <consortium name="The Broad Institute Genomic Center for Infectious Diseases"/>
            <person name="Earl A."/>
            <person name="Manson A."/>
            <person name="Schwartman J."/>
            <person name="Gilmore M."/>
            <person name="Abouelleil A."/>
            <person name="Cao P."/>
            <person name="Chapman S."/>
            <person name="Cusick C."/>
            <person name="Shea T."/>
            <person name="Young S."/>
            <person name="Neafsey D."/>
            <person name="Nusbaum C."/>
            <person name="Birren B."/>
        </authorList>
    </citation>
    <scope>NUCLEOTIDE SEQUENCE [LARGE SCALE GENOMIC DNA]</scope>
    <source>
        <strain evidence="2 3">8G7_MSG3316</strain>
    </source>
</reference>
<evidence type="ECO:0000313" key="2">
    <source>
        <dbReference type="EMBL" id="OTN76042.1"/>
    </source>
</evidence>
<accession>A0A242A509</accession>
<dbReference type="STRING" id="1834191.A5886_001118"/>
<evidence type="ECO:0000256" key="1">
    <source>
        <dbReference type="SAM" id="Phobius"/>
    </source>
</evidence>
<proteinExistence type="predicted"/>
<keyword evidence="1" id="KW-0812">Transmembrane</keyword>
<comment type="caution">
    <text evidence="2">The sequence shown here is derived from an EMBL/GenBank/DDBJ whole genome shotgun (WGS) entry which is preliminary data.</text>
</comment>
<dbReference type="EMBL" id="NGKU01000001">
    <property type="protein sequence ID" value="OTN76042.1"/>
    <property type="molecule type" value="Genomic_DNA"/>
</dbReference>
<feature type="transmembrane region" description="Helical" evidence="1">
    <location>
        <begin position="12"/>
        <end position="33"/>
    </location>
</feature>
<dbReference type="AlphaFoldDB" id="A0A242A509"/>
<dbReference type="OrthoDB" id="2339504at2"/>
<sequence length="208" mass="23459">MTKVFFSKKHLIISASIFVVLAATVTLFWLFMISPKRMEGIELAQELEGVKSEVRQISDALTYLRNEPDLLTSEGVEGIPIIPNGVAIATYFDEVSSIEQDLSVSVLQSTFQEEMLYPTQEHQTNGATEVSMATQLRMMRVGFDLIGSSDQDILDFVDRMENLNRFLKIESIDYRRSTNTAGLDSFSGSIVIKLYYLSNYETGKMIPE</sequence>
<gene>
    <name evidence="2" type="ORF">A5886_001118</name>
</gene>
<dbReference type="Gene3D" id="3.30.70.60">
    <property type="match status" value="1"/>
</dbReference>
<evidence type="ECO:0000313" key="3">
    <source>
        <dbReference type="Proteomes" id="UP000195043"/>
    </source>
</evidence>
<dbReference type="Proteomes" id="UP000195043">
    <property type="component" value="Unassembled WGS sequence"/>
</dbReference>
<keyword evidence="1" id="KW-0472">Membrane</keyword>